<evidence type="ECO:0000313" key="4">
    <source>
        <dbReference type="EMBL" id="MBW0530689.1"/>
    </source>
</evidence>
<organism evidence="4 5">
    <name type="scientific">Austropuccinia psidii MF-1</name>
    <dbReference type="NCBI Taxonomy" id="1389203"/>
    <lineage>
        <taxon>Eukaryota</taxon>
        <taxon>Fungi</taxon>
        <taxon>Dikarya</taxon>
        <taxon>Basidiomycota</taxon>
        <taxon>Pucciniomycotina</taxon>
        <taxon>Pucciniomycetes</taxon>
        <taxon>Pucciniales</taxon>
        <taxon>Sphaerophragmiaceae</taxon>
        <taxon>Austropuccinia</taxon>
    </lineage>
</organism>
<dbReference type="EMBL" id="AVOT02036218">
    <property type="protein sequence ID" value="MBW0530689.1"/>
    <property type="molecule type" value="Genomic_DNA"/>
</dbReference>
<dbReference type="AlphaFoldDB" id="A0A9Q3F167"/>
<dbReference type="GO" id="GO:0008897">
    <property type="term" value="F:holo-[acyl-carrier-protein] synthase activity"/>
    <property type="evidence" value="ECO:0007669"/>
    <property type="project" value="UniProtKB-EC"/>
</dbReference>
<dbReference type="SUPFAM" id="SSF56214">
    <property type="entry name" value="4'-phosphopantetheinyl transferase"/>
    <property type="match status" value="1"/>
</dbReference>
<dbReference type="OrthoDB" id="26719at2759"/>
<dbReference type="GO" id="GO:0000287">
    <property type="term" value="F:magnesium ion binding"/>
    <property type="evidence" value="ECO:0007669"/>
    <property type="project" value="InterPro"/>
</dbReference>
<dbReference type="PANTHER" id="PTHR12215:SF10">
    <property type="entry name" value="L-AMINOADIPATE-SEMIALDEHYDE DEHYDROGENASE-PHOSPHOPANTETHEINYL TRANSFERASE"/>
    <property type="match status" value="1"/>
</dbReference>
<reference evidence="4" key="1">
    <citation type="submission" date="2021-03" db="EMBL/GenBank/DDBJ databases">
        <title>Draft genome sequence of rust myrtle Austropuccinia psidii MF-1, a brazilian biotype.</title>
        <authorList>
            <person name="Quecine M.C."/>
            <person name="Pachon D.M.R."/>
            <person name="Bonatelli M.L."/>
            <person name="Correr F.H."/>
            <person name="Franceschini L.M."/>
            <person name="Leite T.F."/>
            <person name="Margarido G.R.A."/>
            <person name="Almeida C.A."/>
            <person name="Ferrarezi J.A."/>
            <person name="Labate C.A."/>
        </authorList>
    </citation>
    <scope>NUCLEOTIDE SEQUENCE</scope>
    <source>
        <strain evidence="4">MF-1</strain>
    </source>
</reference>
<evidence type="ECO:0000259" key="3">
    <source>
        <dbReference type="Pfam" id="PF01648"/>
    </source>
</evidence>
<keyword evidence="5" id="KW-1185">Reference proteome</keyword>
<feature type="domain" description="4'-phosphopantetheinyl transferase" evidence="3">
    <location>
        <begin position="46"/>
        <end position="124"/>
    </location>
</feature>
<dbReference type="GO" id="GO:0019878">
    <property type="term" value="P:lysine biosynthetic process via aminoadipic acid"/>
    <property type="evidence" value="ECO:0007669"/>
    <property type="project" value="TreeGrafter"/>
</dbReference>
<dbReference type="Proteomes" id="UP000765509">
    <property type="component" value="Unassembled WGS sequence"/>
</dbReference>
<evidence type="ECO:0000313" key="5">
    <source>
        <dbReference type="Proteomes" id="UP000765509"/>
    </source>
</evidence>
<gene>
    <name evidence="4" type="ORF">O181_070404</name>
</gene>
<dbReference type="Gene3D" id="3.90.470.20">
    <property type="entry name" value="4'-phosphopantetheinyl transferase domain"/>
    <property type="match status" value="1"/>
</dbReference>
<evidence type="ECO:0000256" key="2">
    <source>
        <dbReference type="ARBA" id="ARBA00022679"/>
    </source>
</evidence>
<dbReference type="InterPro" id="IPR050559">
    <property type="entry name" value="P-Pant_transferase_sf"/>
</dbReference>
<dbReference type="Pfam" id="PF01648">
    <property type="entry name" value="ACPS"/>
    <property type="match status" value="1"/>
</dbReference>
<proteinExistence type="predicted"/>
<dbReference type="InterPro" id="IPR008278">
    <property type="entry name" value="4-PPantetheinyl_Trfase_dom"/>
</dbReference>
<sequence>MAALIWLTHSHQAIGLISTSRPMGMLWSAVFVPKLASDNQLGQTKVGVDVMEHRLPDHEPTPEGFSNLLAKYLTSQEQVLIEQRKKAGKEAVLNGLLQFWALKESIIKALGLGLRMELQSININCLESFDAVILYQRQSK</sequence>
<protein>
    <recommendedName>
        <fullName evidence="1">holo-[acyl-carrier-protein] synthase</fullName>
        <ecNumber evidence="1">2.7.8.7</ecNumber>
    </recommendedName>
</protein>
<name>A0A9Q3F167_9BASI</name>
<dbReference type="GO" id="GO:0005829">
    <property type="term" value="C:cytosol"/>
    <property type="evidence" value="ECO:0007669"/>
    <property type="project" value="TreeGrafter"/>
</dbReference>
<dbReference type="InterPro" id="IPR037143">
    <property type="entry name" value="4-PPantetheinyl_Trfase_dom_sf"/>
</dbReference>
<evidence type="ECO:0000256" key="1">
    <source>
        <dbReference type="ARBA" id="ARBA00013172"/>
    </source>
</evidence>
<accession>A0A9Q3F167</accession>
<dbReference type="EC" id="2.7.8.7" evidence="1"/>
<dbReference type="PANTHER" id="PTHR12215">
    <property type="entry name" value="PHOSPHOPANTETHEINE TRANSFERASE"/>
    <property type="match status" value="1"/>
</dbReference>
<comment type="caution">
    <text evidence="4">The sequence shown here is derived from an EMBL/GenBank/DDBJ whole genome shotgun (WGS) entry which is preliminary data.</text>
</comment>
<keyword evidence="2" id="KW-0808">Transferase</keyword>